<gene>
    <name evidence="2" type="ORF">C8J48_0621</name>
</gene>
<dbReference type="CDD" id="cd04301">
    <property type="entry name" value="NAT_SF"/>
    <property type="match status" value="1"/>
</dbReference>
<dbReference type="AlphaFoldDB" id="A0A2T4Z834"/>
<proteinExistence type="predicted"/>
<dbReference type="InterPro" id="IPR000182">
    <property type="entry name" value="GNAT_dom"/>
</dbReference>
<dbReference type="Pfam" id="PF00583">
    <property type="entry name" value="Acetyltransf_1"/>
    <property type="match status" value="1"/>
</dbReference>
<reference evidence="2 3" key="1">
    <citation type="submission" date="2018-04" db="EMBL/GenBank/DDBJ databases">
        <title>Genomic Encyclopedia of Archaeal and Bacterial Type Strains, Phase II (KMG-II): from individual species to whole genera.</title>
        <authorList>
            <person name="Goeker M."/>
        </authorList>
    </citation>
    <scope>NUCLEOTIDE SEQUENCE [LARGE SCALE GENOMIC DNA]</scope>
    <source>
        <strain evidence="2 3">DSM 45169</strain>
    </source>
</reference>
<evidence type="ECO:0000313" key="2">
    <source>
        <dbReference type="EMBL" id="PTM58049.1"/>
    </source>
</evidence>
<dbReference type="InterPro" id="IPR016181">
    <property type="entry name" value="Acyl_CoA_acyltransferase"/>
</dbReference>
<comment type="caution">
    <text evidence="2">The sequence shown here is derived from an EMBL/GenBank/DDBJ whole genome shotgun (WGS) entry which is preliminary data.</text>
</comment>
<dbReference type="SUPFAM" id="SSF55729">
    <property type="entry name" value="Acyl-CoA N-acyltransferases (Nat)"/>
    <property type="match status" value="1"/>
</dbReference>
<keyword evidence="2" id="KW-0808">Transferase</keyword>
<accession>A0A2T4Z834</accession>
<evidence type="ECO:0000313" key="3">
    <source>
        <dbReference type="Proteomes" id="UP000241639"/>
    </source>
</evidence>
<dbReference type="RefSeq" id="WP_107724905.1">
    <property type="nucleotide sequence ID" value="NZ_PZZP01000001.1"/>
</dbReference>
<dbReference type="PROSITE" id="PS51186">
    <property type="entry name" value="GNAT"/>
    <property type="match status" value="1"/>
</dbReference>
<evidence type="ECO:0000259" key="1">
    <source>
        <dbReference type="PROSITE" id="PS51186"/>
    </source>
</evidence>
<feature type="domain" description="N-acetyltransferase" evidence="1">
    <location>
        <begin position="1"/>
        <end position="161"/>
    </location>
</feature>
<keyword evidence="3" id="KW-1185">Reference proteome</keyword>
<dbReference type="OrthoDB" id="2869300at2"/>
<dbReference type="EMBL" id="PZZP01000001">
    <property type="protein sequence ID" value="PTM58049.1"/>
    <property type="molecule type" value="Genomic_DNA"/>
</dbReference>
<dbReference type="GO" id="GO:0016747">
    <property type="term" value="F:acyltransferase activity, transferring groups other than amino-acyl groups"/>
    <property type="evidence" value="ECO:0007669"/>
    <property type="project" value="InterPro"/>
</dbReference>
<dbReference type="Gene3D" id="3.40.630.30">
    <property type="match status" value="1"/>
</dbReference>
<protein>
    <submittedName>
        <fullName evidence="2">Acetyltransferase (GNAT) family protein</fullName>
    </submittedName>
</protein>
<dbReference type="Proteomes" id="UP000241639">
    <property type="component" value="Unassembled WGS sequence"/>
</dbReference>
<organism evidence="2 3">
    <name type="scientific">Desmospora activa DSM 45169</name>
    <dbReference type="NCBI Taxonomy" id="1121389"/>
    <lineage>
        <taxon>Bacteria</taxon>
        <taxon>Bacillati</taxon>
        <taxon>Bacillota</taxon>
        <taxon>Bacilli</taxon>
        <taxon>Bacillales</taxon>
        <taxon>Thermoactinomycetaceae</taxon>
        <taxon>Desmospora</taxon>
    </lineage>
</organism>
<sequence length="165" mass="18998">MRILTLTPQLLAQHRERLVHFSFRYGDKRITHKALRWLQRLPTDQSFPEGTWMAVALDEERLAGFILFGQFGLKEAIVIVHPDHRKKSVGEQLLTLALDRLDRVYTRVACDNIPSLKLCFSKGLIAFRLITGPTGKPTFILGGGNWSQEEYDRYSNKMMISRSSH</sequence>
<name>A0A2T4Z834_9BACL</name>